<reference evidence="3" key="1">
    <citation type="submission" date="2015-09" db="EMBL/GenBank/DDBJ databases">
        <title>Scylla olivacea transcriptome.</title>
        <authorList>
            <person name="Ikhwanuddin M."/>
        </authorList>
    </citation>
    <scope>NUCLEOTIDE SEQUENCE</scope>
</reference>
<dbReference type="AlphaFoldDB" id="A0A0N7ZCA0"/>
<organism evidence="3">
    <name type="scientific">Scylla olivacea</name>
    <name type="common">Orange mud crab</name>
    <name type="synonym">Cancer olivacea</name>
    <dbReference type="NCBI Taxonomy" id="85551"/>
    <lineage>
        <taxon>Eukaryota</taxon>
        <taxon>Metazoa</taxon>
        <taxon>Ecdysozoa</taxon>
        <taxon>Arthropoda</taxon>
        <taxon>Crustacea</taxon>
        <taxon>Multicrustacea</taxon>
        <taxon>Malacostraca</taxon>
        <taxon>Eumalacostraca</taxon>
        <taxon>Eucarida</taxon>
        <taxon>Decapoda</taxon>
        <taxon>Pleocyemata</taxon>
        <taxon>Brachyura</taxon>
        <taxon>Eubrachyura</taxon>
        <taxon>Portunoidea</taxon>
        <taxon>Portunidae</taxon>
        <taxon>Portuninae</taxon>
        <taxon>Scylla</taxon>
    </lineage>
</organism>
<proteinExistence type="predicted"/>
<feature type="signal peptide" evidence="1">
    <location>
        <begin position="1"/>
        <end position="19"/>
    </location>
</feature>
<dbReference type="PANTHER" id="PTHR47160">
    <property type="entry name" value="PUTATIVE-RELATED"/>
    <property type="match status" value="1"/>
</dbReference>
<dbReference type="InterPro" id="IPR018289">
    <property type="entry name" value="MULE_transposase_dom"/>
</dbReference>
<dbReference type="PANTHER" id="PTHR47160:SF10">
    <property type="entry name" value="MULE TRANSPOSASE DOMAIN-CONTAINING PROTEIN"/>
    <property type="match status" value="1"/>
</dbReference>
<keyword evidence="1" id="KW-0732">Signal</keyword>
<evidence type="ECO:0000256" key="1">
    <source>
        <dbReference type="SAM" id="SignalP"/>
    </source>
</evidence>
<name>A0A0N7ZCA0_SCYOL</name>
<evidence type="ECO:0000259" key="2">
    <source>
        <dbReference type="Pfam" id="PF10551"/>
    </source>
</evidence>
<dbReference type="Pfam" id="PF10551">
    <property type="entry name" value="MULE"/>
    <property type="match status" value="1"/>
</dbReference>
<dbReference type="EMBL" id="GDRN01070527">
    <property type="protein sequence ID" value="JAI63864.1"/>
    <property type="molecule type" value="Transcribed_RNA"/>
</dbReference>
<feature type="chain" id="PRO_5006016741" description="MULE transposase domain-containing protein" evidence="1">
    <location>
        <begin position="20"/>
        <end position="416"/>
    </location>
</feature>
<accession>A0A0N7ZCA0</accession>
<protein>
    <recommendedName>
        <fullName evidence="2">MULE transposase domain-containing protein</fullName>
    </recommendedName>
</protein>
<sequence length="416" mass="48224">MVMFLLVDLVTMFTKPSLMLVSQLKSLPLQKKLAREQENMFKSAATLVDRAIMQIEGSDTATVNAVYIGRNVNRLRQKDRPSEPKTLDFELVEDYIPKEFLQKDIILHNARHLVFATINQLSLLKNAKTWYMDATYRVVRKPFLQLFGIHAFVKGTDGNIKQVPLVFTVMSGKRKKDYRKVLKAILEVTGECNVEKLVMDFEMALWSAVRTLLPMAKLQGCAFHWNQAIWRKVQSLGLAVPYINHRPTQDFIRQIMALPFLPGEHIEPTFNHLQSRAPAGPILELMSYVKETWITGLWSPNEWTVFGQSIRTNNDLEGYHRRLNGSAGNSHIPFYVLVPLLYKESSYVDVQVRLVRDGKLARYRRKRYKFLQGRIFTLWNKYESHEITTDHLLKAKWTNDITVLNWTCLCTDVCAM</sequence>
<evidence type="ECO:0000313" key="3">
    <source>
        <dbReference type="EMBL" id="JAI63864.1"/>
    </source>
</evidence>
<feature type="domain" description="MULE transposase" evidence="2">
    <location>
        <begin position="130"/>
        <end position="227"/>
    </location>
</feature>